<evidence type="ECO:0000256" key="1">
    <source>
        <dbReference type="SAM" id="MobiDB-lite"/>
    </source>
</evidence>
<reference evidence="2" key="1">
    <citation type="journal article" date="2007" name="PLoS ONE">
        <title>The first genome sequence of an elite grapevine cultivar (Pinot noir Vitis vinifera L.): coping with a highly heterozygous genome.</title>
        <authorList>
            <person name="Velasco R."/>
            <person name="Zharkikh A."/>
            <person name="Troggio M."/>
            <person name="Cartwright D.A."/>
            <person name="Cestaro A."/>
            <person name="Pruss D."/>
            <person name="Pindo M."/>
            <person name="FitzGerald L.M."/>
            <person name="Vezzulli S."/>
            <person name="Reid J."/>
            <person name="Malacarne G."/>
            <person name="Iliev D."/>
            <person name="Coppola G."/>
            <person name="Wardell B."/>
            <person name="Micheletti D."/>
            <person name="Macalma T."/>
            <person name="Facci M."/>
            <person name="Mitchell J.T."/>
            <person name="Perazzolli M."/>
            <person name="Eldredge G."/>
            <person name="Gatto P."/>
            <person name="Oyzerski R."/>
            <person name="Moretto M."/>
            <person name="Gutin N."/>
            <person name="Stefanini M."/>
            <person name="Chen Y."/>
            <person name="Segala C."/>
            <person name="Davenport C."/>
            <person name="Dematte L."/>
            <person name="Mraz A."/>
            <person name="Battilana J."/>
            <person name="Stormo K."/>
            <person name="Costa F."/>
            <person name="Tao Q."/>
            <person name="Si-Ammour A."/>
            <person name="Harkins T."/>
            <person name="Lackey A."/>
            <person name="Perbost C."/>
            <person name="Taillon B."/>
            <person name="Stella A."/>
            <person name="Solovyev V."/>
            <person name="Fawcett J.A."/>
            <person name="Sterck L."/>
            <person name="Vandepoele K."/>
            <person name="Grando S.M."/>
            <person name="Toppo S."/>
            <person name="Moser C."/>
            <person name="Lanchbury J."/>
            <person name="Bogden R."/>
            <person name="Skolnick M."/>
            <person name="Sgaramella V."/>
            <person name="Bhatnagar S.K."/>
            <person name="Fontana P."/>
            <person name="Gutin A."/>
            <person name="Van de Peer Y."/>
            <person name="Salamini F."/>
            <person name="Viola R."/>
        </authorList>
    </citation>
    <scope>NUCLEOTIDE SEQUENCE</scope>
</reference>
<accession>A5B7L3</accession>
<evidence type="ECO:0000313" key="2">
    <source>
        <dbReference type="EMBL" id="CAN82932.1"/>
    </source>
</evidence>
<feature type="region of interest" description="Disordered" evidence="1">
    <location>
        <begin position="22"/>
        <end position="44"/>
    </location>
</feature>
<name>A5B7L3_VITVI</name>
<sequence>MTAKVKEPPHFQYDEVVDTIKAPDDSTKWEEESGRKHHSQLSERRYQGAIVPPDLPRINSFHRKKYLFWVPRLLGKTMGFRELKDPTSKNQGPFLSVSIISRFKQGFFGMNLLVRLSDAPEGMPFHDLDEEMNPRHEASRLECLKQLTQSFPNPDEFKSTLNKHRLLHVIRPIHRCVSYEGNDCVNTAGQIANPPPPDTNLGPSSNADIPGPMGCF</sequence>
<dbReference type="InterPro" id="IPR035445">
    <property type="entry name" value="GYF-like_dom_sf"/>
</dbReference>
<dbReference type="SUPFAM" id="SSF55277">
    <property type="entry name" value="GYF domain"/>
    <property type="match status" value="1"/>
</dbReference>
<protein>
    <submittedName>
        <fullName evidence="2">Uncharacterized protein</fullName>
    </submittedName>
</protein>
<proteinExistence type="predicted"/>
<dbReference type="PANTHER" id="PTHR46992:SF1">
    <property type="entry name" value="GYF DOMAIN-CONTAINING PROTEIN"/>
    <property type="match status" value="1"/>
</dbReference>
<dbReference type="PANTHER" id="PTHR46992">
    <property type="entry name" value="GYF DOMAIN-CONTAINING PROTEIN"/>
    <property type="match status" value="1"/>
</dbReference>
<gene>
    <name evidence="2" type="ORF">VITISV_031064</name>
</gene>
<dbReference type="EMBL" id="AM449446">
    <property type="protein sequence ID" value="CAN82932.1"/>
    <property type="molecule type" value="Genomic_DNA"/>
</dbReference>
<feature type="region of interest" description="Disordered" evidence="1">
    <location>
        <begin position="195"/>
        <end position="216"/>
    </location>
</feature>
<organism evidence="2">
    <name type="scientific">Vitis vinifera</name>
    <name type="common">Grape</name>
    <dbReference type="NCBI Taxonomy" id="29760"/>
    <lineage>
        <taxon>Eukaryota</taxon>
        <taxon>Viridiplantae</taxon>
        <taxon>Streptophyta</taxon>
        <taxon>Embryophyta</taxon>
        <taxon>Tracheophyta</taxon>
        <taxon>Spermatophyta</taxon>
        <taxon>Magnoliopsida</taxon>
        <taxon>eudicotyledons</taxon>
        <taxon>Gunneridae</taxon>
        <taxon>Pentapetalae</taxon>
        <taxon>rosids</taxon>
        <taxon>Vitales</taxon>
        <taxon>Vitaceae</taxon>
        <taxon>Viteae</taxon>
        <taxon>Vitis</taxon>
    </lineage>
</organism>
<dbReference type="AlphaFoldDB" id="A5B7L3"/>
<dbReference type="Gene3D" id="3.30.1490.40">
    <property type="match status" value="1"/>
</dbReference>